<dbReference type="EMBL" id="CAXLJM020000064">
    <property type="protein sequence ID" value="CAL8120692.1"/>
    <property type="molecule type" value="Genomic_DNA"/>
</dbReference>
<evidence type="ECO:0000313" key="1">
    <source>
        <dbReference type="EMBL" id="CAL8120692.1"/>
    </source>
</evidence>
<evidence type="ECO:0000313" key="2">
    <source>
        <dbReference type="Proteomes" id="UP001642540"/>
    </source>
</evidence>
<sequence length="227" mass="26803">MRRVSTRMNTAFVRAYGPQLKTLSCGGQFFTGWWGLGGFYKKKLCNLERLRVSKVTEQVFVALSETNFAALKELHFNNCGKEFGIRGFTLQQVVNALNQFAQSLTSVHLYFDLGHVTYINDEVTDASFKIALPQLKKFYTLLQNVDEEWFWPFIKHKFQNIQELGLHYSGVREWNYKERHVKLQEAFELVPKLRRVRISYLNLIPFQGAPLRVDIFRDKIEYQKLWY</sequence>
<dbReference type="Proteomes" id="UP001642540">
    <property type="component" value="Unassembled WGS sequence"/>
</dbReference>
<protein>
    <submittedName>
        <fullName evidence="1">Uncharacterized protein</fullName>
    </submittedName>
</protein>
<dbReference type="InterPro" id="IPR032675">
    <property type="entry name" value="LRR_dom_sf"/>
</dbReference>
<proteinExistence type="predicted"/>
<dbReference type="Gene3D" id="3.80.10.10">
    <property type="entry name" value="Ribonuclease Inhibitor"/>
    <property type="match status" value="1"/>
</dbReference>
<organism evidence="1 2">
    <name type="scientific">Orchesella dallaii</name>
    <dbReference type="NCBI Taxonomy" id="48710"/>
    <lineage>
        <taxon>Eukaryota</taxon>
        <taxon>Metazoa</taxon>
        <taxon>Ecdysozoa</taxon>
        <taxon>Arthropoda</taxon>
        <taxon>Hexapoda</taxon>
        <taxon>Collembola</taxon>
        <taxon>Entomobryomorpha</taxon>
        <taxon>Entomobryoidea</taxon>
        <taxon>Orchesellidae</taxon>
        <taxon>Orchesellinae</taxon>
        <taxon>Orchesella</taxon>
    </lineage>
</organism>
<name>A0ABP1RAN6_9HEXA</name>
<comment type="caution">
    <text evidence="1">The sequence shown here is derived from an EMBL/GenBank/DDBJ whole genome shotgun (WGS) entry which is preliminary data.</text>
</comment>
<keyword evidence="2" id="KW-1185">Reference proteome</keyword>
<gene>
    <name evidence="1" type="ORF">ODALV1_LOCUS19056</name>
</gene>
<reference evidence="1 2" key="1">
    <citation type="submission" date="2024-08" db="EMBL/GenBank/DDBJ databases">
        <authorList>
            <person name="Cucini C."/>
            <person name="Frati F."/>
        </authorList>
    </citation>
    <scope>NUCLEOTIDE SEQUENCE [LARGE SCALE GENOMIC DNA]</scope>
</reference>
<accession>A0ABP1RAN6</accession>
<dbReference type="SUPFAM" id="SSF52047">
    <property type="entry name" value="RNI-like"/>
    <property type="match status" value="1"/>
</dbReference>